<dbReference type="EMBL" id="CP025334">
    <property type="protein sequence ID" value="AZT97268.1"/>
    <property type="molecule type" value="Genomic_DNA"/>
</dbReference>
<proteinExistence type="predicted"/>
<evidence type="ECO:0000313" key="4">
    <source>
        <dbReference type="Proteomes" id="UP000282731"/>
    </source>
</evidence>
<reference evidence="3 4" key="1">
    <citation type="submission" date="2017-12" db="EMBL/GenBank/DDBJ databases">
        <authorList>
            <person name="Levesque S."/>
        </authorList>
    </citation>
    <scope>NUCLEOTIDE SEQUENCE [LARGE SCALE GENOMIC DNA]</scope>
    <source>
        <strain evidence="3 4">SMQ-1420</strain>
    </source>
</reference>
<dbReference type="Proteomes" id="UP000282731">
    <property type="component" value="Chromosome"/>
</dbReference>
<sequence length="480" mass="52561">MGTHGHSRRPGLPPGRSRASRGRGGLHAVAGAGSGGRAGAPNRDQPEPGGASRWCPRRRSAARGHGIDGCRAGTARGSDGAISTVNVKPSRSASDSVGYALYGNDKDKRTGHVQTGTDRAAAMSCSVESPWAFVARAEALARAHGRKNELYSYTQNFSPDEFGKNDRGHVQRVNELGVKLAERMHSADHLVVTHADSAGGHLHNHIYVINHDNLTGKSLQRNTSWKNGLRQANDELMQDEGCQVLPSPEQAKPDWSQRREDFASGGFERILGDKVAASLRDKRSVDRAGFTEVLDEHGVALAETQRDGWTYKMRRADNGKLGRKKASGLTPEFTAEGAQQIFEFHENNRPKEQSNEHSRRDEERAAGDRAELDGVESVGAYERRRHRSGQQADEGRERTEVVSADRDRGNRQGGAEGPAVDLAAVRQQVAADRERREQTERDREHAQRVRAESRREAAAERLAELDRRSANESSSYGLGG</sequence>
<dbReference type="InterPro" id="IPR005094">
    <property type="entry name" value="Endonuclease_MobA/VirD2"/>
</dbReference>
<feature type="region of interest" description="Disordered" evidence="1">
    <location>
        <begin position="345"/>
        <end position="480"/>
    </location>
</feature>
<feature type="domain" description="MobA/VirD2-like nuclease" evidence="2">
    <location>
        <begin position="122"/>
        <end position="241"/>
    </location>
</feature>
<feature type="compositionally biased region" description="Polar residues" evidence="1">
    <location>
        <begin position="471"/>
        <end position="480"/>
    </location>
</feature>
<feature type="compositionally biased region" description="Basic and acidic residues" evidence="1">
    <location>
        <begin position="345"/>
        <end position="372"/>
    </location>
</feature>
<feature type="compositionally biased region" description="Basic and acidic residues" evidence="1">
    <location>
        <begin position="393"/>
        <end position="410"/>
    </location>
</feature>
<dbReference type="Pfam" id="PF03432">
    <property type="entry name" value="Relaxase"/>
    <property type="match status" value="1"/>
</dbReference>
<name>A0A3Q9NXA2_BREAU</name>
<accession>A0A3Q9NXA2</accession>
<feature type="compositionally biased region" description="Basic and acidic residues" evidence="1">
    <location>
        <begin position="431"/>
        <end position="470"/>
    </location>
</feature>
<organism evidence="3 4">
    <name type="scientific">Brevibacterium aurantiacum</name>
    <dbReference type="NCBI Taxonomy" id="273384"/>
    <lineage>
        <taxon>Bacteria</taxon>
        <taxon>Bacillati</taxon>
        <taxon>Actinomycetota</taxon>
        <taxon>Actinomycetes</taxon>
        <taxon>Micrococcales</taxon>
        <taxon>Brevibacteriaceae</taxon>
        <taxon>Brevibacterium</taxon>
    </lineage>
</organism>
<evidence type="ECO:0000313" key="3">
    <source>
        <dbReference type="EMBL" id="AZT97268.1"/>
    </source>
</evidence>
<evidence type="ECO:0000259" key="2">
    <source>
        <dbReference type="Pfam" id="PF03432"/>
    </source>
</evidence>
<protein>
    <recommendedName>
        <fullName evidence="2">MobA/VirD2-like nuclease domain-containing protein</fullName>
    </recommendedName>
</protein>
<feature type="region of interest" description="Disordered" evidence="1">
    <location>
        <begin position="1"/>
        <end position="99"/>
    </location>
</feature>
<gene>
    <name evidence="3" type="ORF">CXR27_09870</name>
</gene>
<dbReference type="AlphaFoldDB" id="A0A3Q9NXA2"/>
<feature type="compositionally biased region" description="Polar residues" evidence="1">
    <location>
        <begin position="81"/>
        <end position="95"/>
    </location>
</feature>
<reference evidence="3 4" key="2">
    <citation type="submission" date="2019-01" db="EMBL/GenBank/DDBJ databases">
        <title>Comparative genomic analysis of Brevibacterium aurantiacum sheds light on its evolution and its adaptation to smear-ripened cheeses.</title>
        <authorList>
            <person name="Moineau S."/>
        </authorList>
    </citation>
    <scope>NUCLEOTIDE SEQUENCE [LARGE SCALE GENOMIC DNA]</scope>
    <source>
        <strain evidence="3 4">SMQ-1420</strain>
    </source>
</reference>
<evidence type="ECO:0000256" key="1">
    <source>
        <dbReference type="SAM" id="MobiDB-lite"/>
    </source>
</evidence>